<evidence type="ECO:0000256" key="1">
    <source>
        <dbReference type="SAM" id="MobiDB-lite"/>
    </source>
</evidence>
<evidence type="ECO:0000313" key="3">
    <source>
        <dbReference type="Proteomes" id="UP000704712"/>
    </source>
</evidence>
<feature type="region of interest" description="Disordered" evidence="1">
    <location>
        <begin position="1"/>
        <end position="33"/>
    </location>
</feature>
<evidence type="ECO:0000313" key="2">
    <source>
        <dbReference type="EMBL" id="KAF4136113.1"/>
    </source>
</evidence>
<dbReference type="AlphaFoldDB" id="A0A8S9U774"/>
<dbReference type="Proteomes" id="UP000704712">
    <property type="component" value="Unassembled WGS sequence"/>
</dbReference>
<proteinExistence type="predicted"/>
<gene>
    <name evidence="2" type="ORF">GN958_ATG14671</name>
</gene>
<comment type="caution">
    <text evidence="2">The sequence shown here is derived from an EMBL/GenBank/DDBJ whole genome shotgun (WGS) entry which is preliminary data.</text>
</comment>
<feature type="compositionally biased region" description="Acidic residues" evidence="1">
    <location>
        <begin position="1"/>
        <end position="11"/>
    </location>
</feature>
<organism evidence="2 3">
    <name type="scientific">Phytophthora infestans</name>
    <name type="common">Potato late blight agent</name>
    <name type="synonym">Botrytis infestans</name>
    <dbReference type="NCBI Taxonomy" id="4787"/>
    <lineage>
        <taxon>Eukaryota</taxon>
        <taxon>Sar</taxon>
        <taxon>Stramenopiles</taxon>
        <taxon>Oomycota</taxon>
        <taxon>Peronosporomycetes</taxon>
        <taxon>Peronosporales</taxon>
        <taxon>Peronosporaceae</taxon>
        <taxon>Phytophthora</taxon>
    </lineage>
</organism>
<feature type="compositionally biased region" description="Basic and acidic residues" evidence="1">
    <location>
        <begin position="12"/>
        <end position="33"/>
    </location>
</feature>
<name>A0A8S9U774_PHYIN</name>
<accession>A0A8S9U774</accession>
<sequence>MDFYGEEGSETEEGRYEGDSGDGEREEGPTSEQTERLYDWLLAEKRAEVVHVEIDCLEKAARECAEVRQAGADIEDTIIGQGQSAFESKDAAEETAAEPVWSKATFKTNVKTKPDIKKEYGQSYVDKYGYGATTHDYYFGSRQ</sequence>
<protein>
    <submittedName>
        <fullName evidence="2">Uncharacterized protein</fullName>
    </submittedName>
</protein>
<dbReference type="EMBL" id="JAACNO010002013">
    <property type="protein sequence ID" value="KAF4136113.1"/>
    <property type="molecule type" value="Genomic_DNA"/>
</dbReference>
<reference evidence="2" key="1">
    <citation type="submission" date="2020-03" db="EMBL/GenBank/DDBJ databases">
        <title>Hybrid Assembly of Korean Phytophthora infestans isolates.</title>
        <authorList>
            <person name="Prokchorchik M."/>
            <person name="Lee Y."/>
            <person name="Seo J."/>
            <person name="Cho J.-H."/>
            <person name="Park Y.-E."/>
            <person name="Jang D.-C."/>
            <person name="Im J.-S."/>
            <person name="Choi J.-G."/>
            <person name="Park H.-J."/>
            <person name="Lee G.-B."/>
            <person name="Lee Y.-G."/>
            <person name="Hong S.-Y."/>
            <person name="Cho K."/>
            <person name="Sohn K.H."/>
        </authorList>
    </citation>
    <scope>NUCLEOTIDE SEQUENCE</scope>
    <source>
        <strain evidence="2">KR_2_A2</strain>
    </source>
</reference>